<organism evidence="1 2">
    <name type="scientific">Flavipsychrobacter stenotrophus</name>
    <dbReference type="NCBI Taxonomy" id="2077091"/>
    <lineage>
        <taxon>Bacteria</taxon>
        <taxon>Pseudomonadati</taxon>
        <taxon>Bacteroidota</taxon>
        <taxon>Chitinophagia</taxon>
        <taxon>Chitinophagales</taxon>
        <taxon>Chitinophagaceae</taxon>
        <taxon>Flavipsychrobacter</taxon>
    </lineage>
</organism>
<name>A0A2S7SU84_9BACT</name>
<accession>A0A2S7SU84</accession>
<protein>
    <recommendedName>
        <fullName evidence="3">SnoaL-like domain-containing protein</fullName>
    </recommendedName>
</protein>
<evidence type="ECO:0000313" key="1">
    <source>
        <dbReference type="EMBL" id="PQJ10288.1"/>
    </source>
</evidence>
<dbReference type="AlphaFoldDB" id="A0A2S7SU84"/>
<comment type="caution">
    <text evidence="1">The sequence shown here is derived from an EMBL/GenBank/DDBJ whole genome shotgun (WGS) entry which is preliminary data.</text>
</comment>
<keyword evidence="2" id="KW-1185">Reference proteome</keyword>
<evidence type="ECO:0000313" key="2">
    <source>
        <dbReference type="Proteomes" id="UP000239872"/>
    </source>
</evidence>
<sequence length="145" mass="17032">MNSSAMPVQNINDFFEIYANALVQHNTKGMAYLHHVPCTMLSDDATTIFSDASKLEGFFNQGMSFYRQFGITHVRSDVWSSQQLTDRICKVKVLWQYMDAFKQPIYNCDYHYVMKLDKYNTWKIILSVSVNEKERMEEWKSKSEG</sequence>
<dbReference type="EMBL" id="PPSL01000004">
    <property type="protein sequence ID" value="PQJ10288.1"/>
    <property type="molecule type" value="Genomic_DNA"/>
</dbReference>
<gene>
    <name evidence="1" type="ORF">CJD36_016530</name>
</gene>
<proteinExistence type="predicted"/>
<reference evidence="1 2" key="1">
    <citation type="submission" date="2018-01" db="EMBL/GenBank/DDBJ databases">
        <title>A novel member of the phylum Bacteroidetes isolated from glacier ice.</title>
        <authorList>
            <person name="Liu Q."/>
            <person name="Xin Y.-H."/>
        </authorList>
    </citation>
    <scope>NUCLEOTIDE SEQUENCE [LARGE SCALE GENOMIC DNA]</scope>
    <source>
        <strain evidence="1 2">RB1R16</strain>
    </source>
</reference>
<evidence type="ECO:0008006" key="3">
    <source>
        <dbReference type="Google" id="ProtNLM"/>
    </source>
</evidence>
<dbReference type="Proteomes" id="UP000239872">
    <property type="component" value="Unassembled WGS sequence"/>
</dbReference>